<evidence type="ECO:0000256" key="1">
    <source>
        <dbReference type="SAM" id="MobiDB-lite"/>
    </source>
</evidence>
<reference evidence="3" key="1">
    <citation type="submission" date="2020-07" db="EMBL/GenBank/DDBJ databases">
        <title>Multicomponent nature underlies the extraordinary mechanical properties of spider dragline silk.</title>
        <authorList>
            <person name="Kono N."/>
            <person name="Nakamura H."/>
            <person name="Mori M."/>
            <person name="Yoshida Y."/>
            <person name="Ohtoshi R."/>
            <person name="Malay A.D."/>
            <person name="Moran D.A.P."/>
            <person name="Tomita M."/>
            <person name="Numata K."/>
            <person name="Arakawa K."/>
        </authorList>
    </citation>
    <scope>NUCLEOTIDE SEQUENCE</scope>
</reference>
<proteinExistence type="predicted"/>
<evidence type="ECO:0000313" key="3">
    <source>
        <dbReference type="EMBL" id="GFR33635.1"/>
    </source>
</evidence>
<protein>
    <submittedName>
        <fullName evidence="3">Uncharacterized protein</fullName>
    </submittedName>
</protein>
<evidence type="ECO:0000313" key="4">
    <source>
        <dbReference type="Proteomes" id="UP000887116"/>
    </source>
</evidence>
<organism evidence="3 4">
    <name type="scientific">Trichonephila clavata</name>
    <name type="common">Joro spider</name>
    <name type="synonym">Nephila clavata</name>
    <dbReference type="NCBI Taxonomy" id="2740835"/>
    <lineage>
        <taxon>Eukaryota</taxon>
        <taxon>Metazoa</taxon>
        <taxon>Ecdysozoa</taxon>
        <taxon>Arthropoda</taxon>
        <taxon>Chelicerata</taxon>
        <taxon>Arachnida</taxon>
        <taxon>Araneae</taxon>
        <taxon>Araneomorphae</taxon>
        <taxon>Entelegynae</taxon>
        <taxon>Araneoidea</taxon>
        <taxon>Nephilidae</taxon>
        <taxon>Trichonephila</taxon>
    </lineage>
</organism>
<sequence>MLKTCVVLFIVSLSLYIAVGSFPIDVNKIKDSEFENLKMVLILLERFDELFSHLSRPRYGRSAIPPTENASDEKLIPCSNQLARTCRLTLDEKFTTHTNLAMRKWGKKGQYINSFPSVQGSYPEPGPSKGLKSKRQEQFSSK</sequence>
<dbReference type="Proteomes" id="UP000887116">
    <property type="component" value="Unassembled WGS sequence"/>
</dbReference>
<feature type="region of interest" description="Disordered" evidence="1">
    <location>
        <begin position="116"/>
        <end position="142"/>
    </location>
</feature>
<feature type="chain" id="PRO_5036483819" evidence="2">
    <location>
        <begin position="22"/>
        <end position="142"/>
    </location>
</feature>
<evidence type="ECO:0000256" key="2">
    <source>
        <dbReference type="SAM" id="SignalP"/>
    </source>
</evidence>
<accession>A0A8X6I3N6</accession>
<comment type="caution">
    <text evidence="3">The sequence shown here is derived from an EMBL/GenBank/DDBJ whole genome shotgun (WGS) entry which is preliminary data.</text>
</comment>
<name>A0A8X6I3N6_TRICU</name>
<dbReference type="AlphaFoldDB" id="A0A8X6I3N6"/>
<gene>
    <name evidence="3" type="primary">NCL1_18761</name>
    <name evidence="3" type="ORF">TNCT_10011</name>
</gene>
<keyword evidence="4" id="KW-1185">Reference proteome</keyword>
<keyword evidence="2" id="KW-0732">Signal</keyword>
<dbReference type="EMBL" id="BMAO01029708">
    <property type="protein sequence ID" value="GFR33635.1"/>
    <property type="molecule type" value="Genomic_DNA"/>
</dbReference>
<feature type="signal peptide" evidence="2">
    <location>
        <begin position="1"/>
        <end position="21"/>
    </location>
</feature>